<dbReference type="GO" id="GO:0005524">
    <property type="term" value="F:ATP binding"/>
    <property type="evidence" value="ECO:0007669"/>
    <property type="project" value="UniProtKB-KW"/>
</dbReference>
<accession>A0AA38C1L9</accession>
<evidence type="ECO:0000256" key="1">
    <source>
        <dbReference type="ARBA" id="ARBA00007381"/>
    </source>
</evidence>
<comment type="caution">
    <text evidence="4">The sequence shown here is derived from an EMBL/GenBank/DDBJ whole genome shotgun (WGS) entry which is preliminary data.</text>
</comment>
<dbReference type="InterPro" id="IPR043129">
    <property type="entry name" value="ATPase_NBD"/>
</dbReference>
<proteinExistence type="inferred from homology"/>
<dbReference type="Gene3D" id="3.30.420.40">
    <property type="match status" value="1"/>
</dbReference>
<reference evidence="4 5" key="1">
    <citation type="journal article" date="2021" name="Nat. Plants">
        <title>The Taxus genome provides insights into paclitaxel biosynthesis.</title>
        <authorList>
            <person name="Xiong X."/>
            <person name="Gou J."/>
            <person name="Liao Q."/>
            <person name="Li Y."/>
            <person name="Zhou Q."/>
            <person name="Bi G."/>
            <person name="Li C."/>
            <person name="Du R."/>
            <person name="Wang X."/>
            <person name="Sun T."/>
            <person name="Guo L."/>
            <person name="Liang H."/>
            <person name="Lu P."/>
            <person name="Wu Y."/>
            <person name="Zhang Z."/>
            <person name="Ro D.K."/>
            <person name="Shang Y."/>
            <person name="Huang S."/>
            <person name="Yan J."/>
        </authorList>
    </citation>
    <scope>NUCLEOTIDE SEQUENCE [LARGE SCALE GENOMIC DNA]</scope>
    <source>
        <strain evidence="4">Ta-2019</strain>
    </source>
</reference>
<name>A0AA38C1L9_TAXCH</name>
<protein>
    <recommendedName>
        <fullName evidence="6">Heat shock protein 70</fullName>
    </recommendedName>
</protein>
<evidence type="ECO:0000256" key="2">
    <source>
        <dbReference type="ARBA" id="ARBA00022741"/>
    </source>
</evidence>
<dbReference type="AlphaFoldDB" id="A0AA38C1L9"/>
<dbReference type="SUPFAM" id="SSF53067">
    <property type="entry name" value="Actin-like ATPase domain"/>
    <property type="match status" value="1"/>
</dbReference>
<dbReference type="FunFam" id="3.30.420.40:FF:000028">
    <property type="entry name" value="heat shock 70 kDa protein-like"/>
    <property type="match status" value="1"/>
</dbReference>
<dbReference type="Pfam" id="PF00012">
    <property type="entry name" value="HSP70"/>
    <property type="match status" value="1"/>
</dbReference>
<evidence type="ECO:0008006" key="6">
    <source>
        <dbReference type="Google" id="ProtNLM"/>
    </source>
</evidence>
<organism evidence="4 5">
    <name type="scientific">Taxus chinensis</name>
    <name type="common">Chinese yew</name>
    <name type="synonym">Taxus wallichiana var. chinensis</name>
    <dbReference type="NCBI Taxonomy" id="29808"/>
    <lineage>
        <taxon>Eukaryota</taxon>
        <taxon>Viridiplantae</taxon>
        <taxon>Streptophyta</taxon>
        <taxon>Embryophyta</taxon>
        <taxon>Tracheophyta</taxon>
        <taxon>Spermatophyta</taxon>
        <taxon>Pinopsida</taxon>
        <taxon>Pinidae</taxon>
        <taxon>Conifers II</taxon>
        <taxon>Cupressales</taxon>
        <taxon>Taxaceae</taxon>
        <taxon>Taxus</taxon>
    </lineage>
</organism>
<dbReference type="EMBL" id="JAHRHJ020003813">
    <property type="protein sequence ID" value="KAH9288229.1"/>
    <property type="molecule type" value="Genomic_DNA"/>
</dbReference>
<dbReference type="FunFam" id="3.30.30.30:FF:000001">
    <property type="entry name" value="heat shock 70 kDa protein-like"/>
    <property type="match status" value="1"/>
</dbReference>
<dbReference type="SMR" id="A0AA38C1L9"/>
<dbReference type="InterPro" id="IPR013126">
    <property type="entry name" value="Hsp_70_fam"/>
</dbReference>
<evidence type="ECO:0000313" key="5">
    <source>
        <dbReference type="Proteomes" id="UP000824469"/>
    </source>
</evidence>
<dbReference type="PANTHER" id="PTHR19375">
    <property type="entry name" value="HEAT SHOCK PROTEIN 70KDA"/>
    <property type="match status" value="1"/>
</dbReference>
<dbReference type="GO" id="GO:0140662">
    <property type="term" value="F:ATP-dependent protein folding chaperone"/>
    <property type="evidence" value="ECO:0007669"/>
    <property type="project" value="InterPro"/>
</dbReference>
<comment type="similarity">
    <text evidence="1">Belongs to the heat shock protein 70 family.</text>
</comment>
<evidence type="ECO:0000256" key="3">
    <source>
        <dbReference type="ARBA" id="ARBA00022840"/>
    </source>
</evidence>
<dbReference type="Proteomes" id="UP000824469">
    <property type="component" value="Unassembled WGS sequence"/>
</dbReference>
<evidence type="ECO:0000313" key="4">
    <source>
        <dbReference type="EMBL" id="KAH9288229.1"/>
    </source>
</evidence>
<feature type="non-terminal residue" evidence="4">
    <location>
        <position position="203"/>
    </location>
</feature>
<keyword evidence="3" id="KW-0067">ATP-binding</keyword>
<gene>
    <name evidence="4" type="ORF">KI387_032346</name>
</gene>
<keyword evidence="2" id="KW-0547">Nucleotide-binding</keyword>
<keyword evidence="5" id="KW-1185">Reference proteome</keyword>
<sequence length="203" mass="22388">MDPTNSVFDAKRLIGRRISDPIVESDTKLWPFKVFAGPGEKPMICVFYKGEDKQFAAEEISSMVLISMKEIAEAYLGSIVKNAIVIVPAYFNDSQRQVTSDAGGGRSEKSMVEDGNAYHKYGVVGPLGIQVLDSTHFKLEDHVAVDDDKSIHQTRNMDAAMDFKGATLGSLDVIEIDFRIPNIMEKSTGGKDNNKDMLDSGKY</sequence>